<dbReference type="InterPro" id="IPR041588">
    <property type="entry name" value="Integrase_H2C2"/>
</dbReference>
<dbReference type="GO" id="GO:0003676">
    <property type="term" value="F:nucleic acid binding"/>
    <property type="evidence" value="ECO:0007669"/>
    <property type="project" value="InterPro"/>
</dbReference>
<dbReference type="SUPFAM" id="SSF53098">
    <property type="entry name" value="Ribonuclease H-like"/>
    <property type="match status" value="1"/>
</dbReference>
<keyword evidence="7" id="KW-1185">Reference proteome</keyword>
<reference evidence="6" key="3">
    <citation type="submission" date="2025-09" db="UniProtKB">
        <authorList>
            <consortium name="Ensembl"/>
        </authorList>
    </citation>
    <scope>IDENTIFICATION</scope>
</reference>
<evidence type="ECO:0000313" key="6">
    <source>
        <dbReference type="Ensembl" id="ENSOMYP00000026176.2"/>
    </source>
</evidence>
<name>A0A8C7PQS6_ONCMY</name>
<accession>A0A8C7PQS6</accession>
<dbReference type="AlphaFoldDB" id="A0A8C7PQS6"/>
<dbReference type="Gene3D" id="4.10.60.10">
    <property type="entry name" value="Zinc finger, CCHC-type"/>
    <property type="match status" value="1"/>
</dbReference>
<dbReference type="SUPFAM" id="SSF57756">
    <property type="entry name" value="Retrovirus zinc finger-like domains"/>
    <property type="match status" value="1"/>
</dbReference>
<dbReference type="Gene3D" id="1.10.4020.10">
    <property type="entry name" value="DNA breaking-rejoining enzymes"/>
    <property type="match status" value="1"/>
</dbReference>
<evidence type="ECO:0000259" key="4">
    <source>
        <dbReference type="PROSITE" id="PS50158"/>
    </source>
</evidence>
<keyword evidence="2" id="KW-0863">Zinc-finger</keyword>
<reference evidence="6" key="1">
    <citation type="submission" date="2020-07" db="EMBL/GenBank/DDBJ databases">
        <title>A long reads based de novo assembly of the rainbow trout Arlee double haploid line genome.</title>
        <authorList>
            <person name="Gao G."/>
            <person name="Palti Y."/>
        </authorList>
    </citation>
    <scope>NUCLEOTIDE SEQUENCE [LARGE SCALE GENOMIC DNA]</scope>
</reference>
<dbReference type="InterPro" id="IPR036875">
    <property type="entry name" value="Znf_CCHC_sf"/>
</dbReference>
<organism evidence="6 7">
    <name type="scientific">Oncorhynchus mykiss</name>
    <name type="common">Rainbow trout</name>
    <name type="synonym">Salmo gairdneri</name>
    <dbReference type="NCBI Taxonomy" id="8022"/>
    <lineage>
        <taxon>Eukaryota</taxon>
        <taxon>Metazoa</taxon>
        <taxon>Chordata</taxon>
        <taxon>Craniata</taxon>
        <taxon>Vertebrata</taxon>
        <taxon>Euteleostomi</taxon>
        <taxon>Actinopterygii</taxon>
        <taxon>Neopterygii</taxon>
        <taxon>Teleostei</taxon>
        <taxon>Protacanthopterygii</taxon>
        <taxon>Salmoniformes</taxon>
        <taxon>Salmonidae</taxon>
        <taxon>Salmoninae</taxon>
        <taxon>Oncorhynchus</taxon>
    </lineage>
</organism>
<dbReference type="InterPro" id="IPR003309">
    <property type="entry name" value="SCAN_dom"/>
</dbReference>
<dbReference type="GO" id="GO:0008270">
    <property type="term" value="F:zinc ion binding"/>
    <property type="evidence" value="ECO:0007669"/>
    <property type="project" value="UniProtKB-KW"/>
</dbReference>
<dbReference type="PROSITE" id="PS50158">
    <property type="entry name" value="ZF_CCHC"/>
    <property type="match status" value="1"/>
</dbReference>
<evidence type="ECO:0000256" key="3">
    <source>
        <dbReference type="SAM" id="MobiDB-lite"/>
    </source>
</evidence>
<dbReference type="PANTHER" id="PTHR46888">
    <property type="entry name" value="ZINC KNUCKLE DOMAINCONTAINING PROTEIN-RELATED"/>
    <property type="match status" value="1"/>
</dbReference>
<dbReference type="SMART" id="SM00343">
    <property type="entry name" value="ZnF_C2HC"/>
    <property type="match status" value="1"/>
</dbReference>
<feature type="region of interest" description="Disordered" evidence="3">
    <location>
        <begin position="65"/>
        <end position="87"/>
    </location>
</feature>
<feature type="domain" description="CCHC-type" evidence="4">
    <location>
        <begin position="371"/>
        <end position="385"/>
    </location>
</feature>
<dbReference type="Pfam" id="PF22938">
    <property type="entry name" value="Integrase_p58_C"/>
    <property type="match status" value="1"/>
</dbReference>
<evidence type="ECO:0000256" key="2">
    <source>
        <dbReference type="PROSITE-ProRule" id="PRU00047"/>
    </source>
</evidence>
<dbReference type="Pfam" id="PF17921">
    <property type="entry name" value="Integrase_H2C2"/>
    <property type="match status" value="1"/>
</dbReference>
<dbReference type="GO" id="GO:0015074">
    <property type="term" value="P:DNA integration"/>
    <property type="evidence" value="ECO:0007669"/>
    <property type="project" value="InterPro"/>
</dbReference>
<dbReference type="Pfam" id="PF00665">
    <property type="entry name" value="rve"/>
    <property type="match status" value="1"/>
</dbReference>
<dbReference type="Ensembl" id="ENSOMYT00000028627.2">
    <property type="protein sequence ID" value="ENSOMYP00000026176.2"/>
    <property type="gene ID" value="ENSOMYG00000012382.2"/>
</dbReference>
<evidence type="ECO:0000313" key="7">
    <source>
        <dbReference type="Proteomes" id="UP000694395"/>
    </source>
</evidence>
<feature type="domain" description="Integrase catalytic" evidence="5">
    <location>
        <begin position="764"/>
        <end position="922"/>
    </location>
</feature>
<evidence type="ECO:0000256" key="1">
    <source>
        <dbReference type="ARBA" id="ARBA00039658"/>
    </source>
</evidence>
<dbReference type="SUPFAM" id="SSF47353">
    <property type="entry name" value="Retrovirus capsid dimerization domain-like"/>
    <property type="match status" value="1"/>
</dbReference>
<keyword evidence="2" id="KW-0862">Zinc</keyword>
<dbReference type="InterPro" id="IPR001878">
    <property type="entry name" value="Znf_CCHC"/>
</dbReference>
<keyword evidence="2" id="KW-0479">Metal-binding</keyword>
<reference evidence="6" key="2">
    <citation type="submission" date="2025-08" db="UniProtKB">
        <authorList>
            <consortium name="Ensembl"/>
        </authorList>
    </citation>
    <scope>IDENTIFICATION</scope>
</reference>
<dbReference type="InterPro" id="IPR038269">
    <property type="entry name" value="SCAN_sf"/>
</dbReference>
<protein>
    <recommendedName>
        <fullName evidence="1">Gypsy retrotransposon integrase-like protein 1</fullName>
    </recommendedName>
</protein>
<dbReference type="PROSITE" id="PS50994">
    <property type="entry name" value="INTEGRASE"/>
    <property type="match status" value="1"/>
</dbReference>
<sequence>MAASAISKFFEAPSIDCLVRFRKVDLIAIADHYGFVVPEKALKAELLVLVREGLVRERILSLQGEETGRPSDAKSEDRAEEGVPRTPFTLPRFNPLSSASGRSDGTARLKVRMARLEMEQKDKERQINFELEIRRIEADKEVRIRQLELDARSSATLQAAPHQTHFDVSKNIALVPPFRESEVDSYFPAFERVAAALHWPLEVWPLLLQCKLSGKAQEVVAALSLEDSLHYDTVKTTVLRAYELVPEAYRQRFRNHKKTSHRTFVEFARDKESLFSRWCSASKANTFADIKELMLLEDFKGNLPDRIVVHLNEQKVATLAQAAVLADEYALTHKTVFGAPRFEGRTITSSVPRSGRFSSDNPKPFHDIRECFYCHQKGHVIADCPVLKNKPEQSQSPSPKMKSLGLVKSLARPLDRVVDSAFEKPDPVYAPFISAGYVSLTGEQADQKPIQILRDTGAAQSVIITDALPWSPETYCGSHVILQGIETKTVPVPLHWVHLVSDLVSGRFRVGVVSTLPVKGVKLLLGNDIAGGNVIPVLEVVDNPEIRTTDEKLVQAFPHVFPACVLTRAQSRKLGDVVDLASSIFENVEVEDNAPSMPSAMPTVFTPVKTKAGENKIVPQLHDILLSVTPEKVIECQKEDTSLRKCFASVISIEEAKTRETAYFMEAGVLMRKWASHDTINDWSEVCQVVVPTPFRQQVLSLAHDQAWSGHLGITKTYNRVLRHFFWPGLKSDVVQFCKTCHICHLTGKVNQTVPRAPLCPIPVVGEPFERVIIDCVGPLPKTRSGNQFLLTIMCSATRYPEAIPLRTITAKTVAKALVKFFSTFGLPKVIQTDQGSNFMSKLFSNVLKTLCISHQVSSPYHPESQGALERWHQTLKAMLRKYCMDTSTDWDEGVPFVLFAIRETIQESLGFSPADLVFGHTPRGPLKVLKEHILSPTPSSAPKNVLDYVSKMRERLHAACALAQKSLSSSQKRMKLHYDKKAVGRSFAPGDQVLVLLPIPGSSLSARFSGPYLVEKKINDTNYVIKTPDRRRSSRVCHVNMLKTYYVRDSPDSSSSKPVQPAVSSVAAVVLKPGWDLDEDKEDGLELRHTLQQGERLCNSEMLKKLPSQMEHLDNDQTKDLILLINSFLSVLQDIPSVKGSVNVVADALSRVY</sequence>
<proteinExistence type="predicted"/>
<dbReference type="Gene3D" id="3.30.420.10">
    <property type="entry name" value="Ribonuclease H-like superfamily/Ribonuclease H"/>
    <property type="match status" value="1"/>
</dbReference>
<dbReference type="InterPro" id="IPR036397">
    <property type="entry name" value="RNaseH_sf"/>
</dbReference>
<dbReference type="InterPro" id="IPR012337">
    <property type="entry name" value="RNaseH-like_sf"/>
</dbReference>
<dbReference type="InterPro" id="IPR054465">
    <property type="entry name" value="Integrase_p58-like_C"/>
</dbReference>
<dbReference type="Proteomes" id="UP000694395">
    <property type="component" value="Chromosome 28"/>
</dbReference>
<evidence type="ECO:0000259" key="5">
    <source>
        <dbReference type="PROSITE" id="PS50994"/>
    </source>
</evidence>
<dbReference type="Gene3D" id="1.10.340.70">
    <property type="match status" value="1"/>
</dbReference>
<dbReference type="FunFam" id="1.10.340.70:FF:000001">
    <property type="entry name" value="Retrovirus-related Pol polyprotein from transposon gypsy-like Protein"/>
    <property type="match status" value="1"/>
</dbReference>
<dbReference type="InterPro" id="IPR001584">
    <property type="entry name" value="Integrase_cat-core"/>
</dbReference>
<dbReference type="FunFam" id="3.30.420.10:FF:000032">
    <property type="entry name" value="Retrovirus-related Pol polyprotein from transposon 297-like Protein"/>
    <property type="match status" value="1"/>
</dbReference>
<dbReference type="GeneTree" id="ENSGT01050000244855"/>
<dbReference type="PANTHER" id="PTHR46888:SF13">
    <property type="entry name" value="RIBONUCLEASE H"/>
    <property type="match status" value="1"/>
</dbReference>
<dbReference type="Pfam" id="PF02023">
    <property type="entry name" value="SCAN"/>
    <property type="match status" value="1"/>
</dbReference>
<feature type="compositionally biased region" description="Basic and acidic residues" evidence="3">
    <location>
        <begin position="66"/>
        <end position="83"/>
    </location>
</feature>